<feature type="transmembrane region" description="Helical" evidence="5">
    <location>
        <begin position="62"/>
        <end position="81"/>
    </location>
</feature>
<feature type="transmembrane region" description="Helical" evidence="5">
    <location>
        <begin position="181"/>
        <end position="200"/>
    </location>
</feature>
<dbReference type="InterPro" id="IPR052185">
    <property type="entry name" value="IPC_Synthase-Related"/>
</dbReference>
<feature type="transmembrane region" description="Helical" evidence="5">
    <location>
        <begin position="113"/>
        <end position="131"/>
    </location>
</feature>
<feature type="transmembrane region" description="Helical" evidence="5">
    <location>
        <begin position="337"/>
        <end position="358"/>
    </location>
</feature>
<dbReference type="InterPro" id="IPR026841">
    <property type="entry name" value="Aur1/Ipt1"/>
</dbReference>
<evidence type="ECO:0000256" key="5">
    <source>
        <dbReference type="SAM" id="Phobius"/>
    </source>
</evidence>
<gene>
    <name evidence="7" type="ORF">MNBD_ALPHA08-1404</name>
</gene>
<keyword evidence="3 5" id="KW-1133">Transmembrane helix</keyword>
<dbReference type="GO" id="GO:0016020">
    <property type="term" value="C:membrane"/>
    <property type="evidence" value="ECO:0007669"/>
    <property type="project" value="UniProtKB-SubCell"/>
</dbReference>
<dbReference type="PANTHER" id="PTHR31310">
    <property type="match status" value="1"/>
</dbReference>
<accession>A0A3B0R7X3</accession>
<name>A0A3B0R7X3_9ZZZZ</name>
<feature type="domain" description="Inositolphosphotransferase Aur1/Ipt1" evidence="6">
    <location>
        <begin position="149"/>
        <end position="349"/>
    </location>
</feature>
<evidence type="ECO:0000256" key="2">
    <source>
        <dbReference type="ARBA" id="ARBA00022692"/>
    </source>
</evidence>
<dbReference type="EMBL" id="UOEC01000031">
    <property type="protein sequence ID" value="VAV87577.1"/>
    <property type="molecule type" value="Genomic_DNA"/>
</dbReference>
<dbReference type="AlphaFoldDB" id="A0A3B0R7X3"/>
<feature type="transmembrane region" description="Helical" evidence="5">
    <location>
        <begin position="311"/>
        <end position="331"/>
    </location>
</feature>
<reference evidence="7" key="1">
    <citation type="submission" date="2018-06" db="EMBL/GenBank/DDBJ databases">
        <authorList>
            <person name="Zhirakovskaya E."/>
        </authorList>
    </citation>
    <scope>NUCLEOTIDE SEQUENCE</scope>
</reference>
<feature type="transmembrane region" description="Helical" evidence="5">
    <location>
        <begin position="27"/>
        <end position="50"/>
    </location>
</feature>
<evidence type="ECO:0000256" key="4">
    <source>
        <dbReference type="ARBA" id="ARBA00023136"/>
    </source>
</evidence>
<organism evidence="7">
    <name type="scientific">hydrothermal vent metagenome</name>
    <dbReference type="NCBI Taxonomy" id="652676"/>
    <lineage>
        <taxon>unclassified sequences</taxon>
        <taxon>metagenomes</taxon>
        <taxon>ecological metagenomes</taxon>
    </lineage>
</organism>
<evidence type="ECO:0000256" key="3">
    <source>
        <dbReference type="ARBA" id="ARBA00022989"/>
    </source>
</evidence>
<evidence type="ECO:0000313" key="7">
    <source>
        <dbReference type="EMBL" id="VAV87577.1"/>
    </source>
</evidence>
<proteinExistence type="predicted"/>
<keyword evidence="4 5" id="KW-0472">Membrane</keyword>
<dbReference type="Pfam" id="PF14378">
    <property type="entry name" value="PAP2_3"/>
    <property type="match status" value="1"/>
</dbReference>
<sequence>MSNIPVTDSVGLFVGAGPFRKLFKRTLLANALFITIAVVYFLAAMVFLPVENVLSHEFLKSVVMLLFGAMVPIALFSIFVVRAVHVARFENPVHPLPAIFKDFWQVISSPRNLALSAPVFLLTAVFFRTYVSFKSGIPDINPFSWDTTFYQWDKVVHFGIDPWKIVHPVISLHPWLTSMLSINYTLWFLFTIVIWGTFAFGGKYRIVRTRFLLTFFLVWAVGGSLFAVLFSSVGPVFSHALGLSPDFYGDLLVHLRTTSQVVSLASVGLQDVFLNAYQNNDVNLGISAMPSIHNAIAMLLVLGAWQINRKFGLIMVVHWFLIYVASFYLAWHYAIDAYAGWAITLVFWYVCGFVARWWHKKPFMQELDASF</sequence>
<evidence type="ECO:0000259" key="6">
    <source>
        <dbReference type="Pfam" id="PF14378"/>
    </source>
</evidence>
<feature type="transmembrane region" description="Helical" evidence="5">
    <location>
        <begin position="212"/>
        <end position="237"/>
    </location>
</feature>
<protein>
    <recommendedName>
        <fullName evidence="6">Inositolphosphotransferase Aur1/Ipt1 domain-containing protein</fullName>
    </recommendedName>
</protein>
<keyword evidence="2 5" id="KW-0812">Transmembrane</keyword>
<dbReference type="PANTHER" id="PTHR31310:SF7">
    <property type="entry name" value="PA-PHOSPHATASE RELATED-FAMILY PROTEIN DDB_G0268928"/>
    <property type="match status" value="1"/>
</dbReference>
<evidence type="ECO:0000256" key="1">
    <source>
        <dbReference type="ARBA" id="ARBA00004141"/>
    </source>
</evidence>
<comment type="subcellular location">
    <subcellularLocation>
        <location evidence="1">Membrane</location>
        <topology evidence="1">Multi-pass membrane protein</topology>
    </subcellularLocation>
</comment>
<feature type="transmembrane region" description="Helical" evidence="5">
    <location>
        <begin position="284"/>
        <end position="304"/>
    </location>
</feature>